<accession>A0AAU7C8X3</accession>
<evidence type="ECO:0000313" key="1">
    <source>
        <dbReference type="EMBL" id="XBH01686.1"/>
    </source>
</evidence>
<dbReference type="AlphaFoldDB" id="A0AAU7C8X3"/>
<gene>
    <name evidence="1" type="ORF">V5E97_25470</name>
</gene>
<dbReference type="RefSeq" id="WP_406694429.1">
    <property type="nucleotide sequence ID" value="NZ_CP155447.1"/>
</dbReference>
<proteinExistence type="predicted"/>
<protein>
    <recommendedName>
        <fullName evidence="2">Integrase</fullName>
    </recommendedName>
</protein>
<evidence type="ECO:0008006" key="2">
    <source>
        <dbReference type="Google" id="ProtNLM"/>
    </source>
</evidence>
<name>A0AAU7C8X3_9BACT</name>
<organism evidence="1">
    <name type="scientific">Singulisphaera sp. Ch08</name>
    <dbReference type="NCBI Taxonomy" id="3120278"/>
    <lineage>
        <taxon>Bacteria</taxon>
        <taxon>Pseudomonadati</taxon>
        <taxon>Planctomycetota</taxon>
        <taxon>Planctomycetia</taxon>
        <taxon>Isosphaerales</taxon>
        <taxon>Isosphaeraceae</taxon>
        <taxon>Singulisphaera</taxon>
    </lineage>
</organism>
<dbReference type="EMBL" id="CP155447">
    <property type="protein sequence ID" value="XBH01686.1"/>
    <property type="molecule type" value="Genomic_DNA"/>
</dbReference>
<reference evidence="1" key="1">
    <citation type="submission" date="2024-05" db="EMBL/GenBank/DDBJ databases">
        <title>Planctomycetes of the genus Singulisphaera possess chitinolytic capabilities.</title>
        <authorList>
            <person name="Ivanova A."/>
        </authorList>
    </citation>
    <scope>NUCLEOTIDE SEQUENCE</scope>
    <source>
        <strain evidence="1">Ch08T</strain>
    </source>
</reference>
<sequence>MCHRLPGRPSTDPAASPGPSINELVLAYLRHAEEYYRRTDCTPTGEQDQIRFALRPLRRLYGSTPARDFSPKGLKLVSQVMIDSGLCRRTINERIGRILCAFRFAVENELLVTTNVLQGLIVSCSGRRKELCRSLKEALTE</sequence>